<feature type="transmembrane region" description="Helical" evidence="7">
    <location>
        <begin position="182"/>
        <end position="203"/>
    </location>
</feature>
<keyword evidence="4 7" id="KW-1133">Transmembrane helix</keyword>
<gene>
    <name evidence="8" type="ORF">LTR97_001142</name>
</gene>
<feature type="transmembrane region" description="Helical" evidence="7">
    <location>
        <begin position="308"/>
        <end position="334"/>
    </location>
</feature>
<evidence type="ECO:0000313" key="8">
    <source>
        <dbReference type="EMBL" id="KAK5706155.1"/>
    </source>
</evidence>
<feature type="compositionally biased region" description="Basic and acidic residues" evidence="6">
    <location>
        <begin position="430"/>
        <end position="440"/>
    </location>
</feature>
<feature type="transmembrane region" description="Helical" evidence="7">
    <location>
        <begin position="106"/>
        <end position="125"/>
    </location>
</feature>
<dbReference type="EMBL" id="JAVRQU010000002">
    <property type="protein sequence ID" value="KAK5706155.1"/>
    <property type="molecule type" value="Genomic_DNA"/>
</dbReference>
<dbReference type="PIRSF" id="PIRSF006060">
    <property type="entry name" value="AA_transporter"/>
    <property type="match status" value="1"/>
</dbReference>
<keyword evidence="2" id="KW-0813">Transport</keyword>
<keyword evidence="3 7" id="KW-0812">Transmembrane</keyword>
<dbReference type="GO" id="GO:0016020">
    <property type="term" value="C:membrane"/>
    <property type="evidence" value="ECO:0007669"/>
    <property type="project" value="UniProtKB-SubCell"/>
</dbReference>
<feature type="region of interest" description="Disordered" evidence="6">
    <location>
        <begin position="418"/>
        <end position="440"/>
    </location>
</feature>
<evidence type="ECO:0000256" key="7">
    <source>
        <dbReference type="SAM" id="Phobius"/>
    </source>
</evidence>
<organism evidence="8 9">
    <name type="scientific">Elasticomyces elasticus</name>
    <dbReference type="NCBI Taxonomy" id="574655"/>
    <lineage>
        <taxon>Eukaryota</taxon>
        <taxon>Fungi</taxon>
        <taxon>Dikarya</taxon>
        <taxon>Ascomycota</taxon>
        <taxon>Pezizomycotina</taxon>
        <taxon>Dothideomycetes</taxon>
        <taxon>Dothideomycetidae</taxon>
        <taxon>Mycosphaerellales</taxon>
        <taxon>Teratosphaeriaceae</taxon>
        <taxon>Elasticomyces</taxon>
    </lineage>
</organism>
<protein>
    <recommendedName>
        <fullName evidence="10">Amino acid permease/ SLC12A domain-containing protein</fullName>
    </recommendedName>
</protein>
<dbReference type="PANTHER" id="PTHR45649">
    <property type="entry name" value="AMINO-ACID PERMEASE BAT1"/>
    <property type="match status" value="1"/>
</dbReference>
<feature type="transmembrane region" description="Helical" evidence="7">
    <location>
        <begin position="284"/>
        <end position="302"/>
    </location>
</feature>
<dbReference type="Proteomes" id="UP001310594">
    <property type="component" value="Unassembled WGS sequence"/>
</dbReference>
<name>A0AAN7VWP0_9PEZI</name>
<feature type="transmembrane region" description="Helical" evidence="7">
    <location>
        <begin position="20"/>
        <end position="42"/>
    </location>
</feature>
<evidence type="ECO:0000256" key="1">
    <source>
        <dbReference type="ARBA" id="ARBA00004141"/>
    </source>
</evidence>
<feature type="transmembrane region" description="Helical" evidence="7">
    <location>
        <begin position="145"/>
        <end position="162"/>
    </location>
</feature>
<feature type="transmembrane region" description="Helical" evidence="7">
    <location>
        <begin position="354"/>
        <end position="374"/>
    </location>
</feature>
<comment type="subcellular location">
    <subcellularLocation>
        <location evidence="1">Membrane</location>
        <topology evidence="1">Multi-pass membrane protein</topology>
    </subcellularLocation>
</comment>
<dbReference type="PANTHER" id="PTHR45649:SF5">
    <property type="entry name" value="GABA TRANSPORTER (EUROFUNG)-RELATED"/>
    <property type="match status" value="1"/>
</dbReference>
<dbReference type="InterPro" id="IPR002293">
    <property type="entry name" value="AA/rel_permease1"/>
</dbReference>
<reference evidence="8" key="1">
    <citation type="submission" date="2023-08" db="EMBL/GenBank/DDBJ databases">
        <title>Black Yeasts Isolated from many extreme environments.</title>
        <authorList>
            <person name="Coleine C."/>
            <person name="Stajich J.E."/>
            <person name="Selbmann L."/>
        </authorList>
    </citation>
    <scope>NUCLEOTIDE SEQUENCE</scope>
    <source>
        <strain evidence="8">CCFEE 5810</strain>
    </source>
</reference>
<evidence type="ECO:0000256" key="4">
    <source>
        <dbReference type="ARBA" id="ARBA00022989"/>
    </source>
</evidence>
<dbReference type="Pfam" id="PF13520">
    <property type="entry name" value="AA_permease_2"/>
    <property type="match status" value="1"/>
</dbReference>
<feature type="transmembrane region" description="Helical" evidence="7">
    <location>
        <begin position="386"/>
        <end position="404"/>
    </location>
</feature>
<dbReference type="AlphaFoldDB" id="A0AAN7VWP0"/>
<evidence type="ECO:0000256" key="5">
    <source>
        <dbReference type="ARBA" id="ARBA00023136"/>
    </source>
</evidence>
<accession>A0AAN7VWP0</accession>
<dbReference type="Gene3D" id="1.20.1740.10">
    <property type="entry name" value="Amino acid/polyamine transporter I"/>
    <property type="match status" value="1"/>
</dbReference>
<evidence type="ECO:0008006" key="10">
    <source>
        <dbReference type="Google" id="ProtNLM"/>
    </source>
</evidence>
<evidence type="ECO:0000256" key="6">
    <source>
        <dbReference type="SAM" id="MobiDB-lite"/>
    </source>
</evidence>
<evidence type="ECO:0000313" key="9">
    <source>
        <dbReference type="Proteomes" id="UP001310594"/>
    </source>
</evidence>
<comment type="caution">
    <text evidence="8">The sequence shown here is derived from an EMBL/GenBank/DDBJ whole genome shotgun (WGS) entry which is preliminary data.</text>
</comment>
<evidence type="ECO:0000256" key="3">
    <source>
        <dbReference type="ARBA" id="ARBA00022692"/>
    </source>
</evidence>
<feature type="transmembrane region" description="Helical" evidence="7">
    <location>
        <begin position="241"/>
        <end position="264"/>
    </location>
</feature>
<evidence type="ECO:0000256" key="2">
    <source>
        <dbReference type="ARBA" id="ARBA00022448"/>
    </source>
</evidence>
<feature type="transmembrane region" description="Helical" evidence="7">
    <location>
        <begin position="73"/>
        <end position="94"/>
    </location>
</feature>
<keyword evidence="5 7" id="KW-0472">Membrane</keyword>
<dbReference type="GO" id="GO:0022857">
    <property type="term" value="F:transmembrane transporter activity"/>
    <property type="evidence" value="ECO:0007669"/>
    <property type="project" value="InterPro"/>
</dbReference>
<sequence>MVVWNVELTSRKAQYHWTYMFAPPRFAAFITWMQGWITVFAWQATATSVVYLTATQIQGLIILNHASYVPQRWHGTLLMWAVVAVLFSVNVWAVRLLPLLEMVGGACHVVFFIILLVTLVTLAPHSSAESVFTDFVNGGGWSSDGVSWCIGLLMVVYCFVGFDGTLHLAEEIKDSARTVPRVIILTIVINGILAFAFLIALLFCIGDISEVLSTATGYPIIAIFEVATGSKAAATAMECGLIIIAFASGFALLASVSRLTFAFARDGGMPFSAFFAFVDPHYHVPTRSISLVSIVIVLLSLINIGSSIALNAILSLSTLALYISYLIPITLLVLKRLRREKVTFGPFSLGRFGLWINLYALVFGIFIVIFLPFPVATPVNATTMNYAGPVFLGLVLLALVDWVVRGRHYYAGPTREENVGLEQTNDEPDVAMRDEHTKQG</sequence>
<proteinExistence type="predicted"/>